<proteinExistence type="predicted"/>
<evidence type="ECO:0000313" key="2">
    <source>
        <dbReference type="Proteomes" id="UP000198734"/>
    </source>
</evidence>
<dbReference type="OrthoDB" id="983160at2"/>
<dbReference type="STRING" id="126156.SAMN05421670_3015"/>
<accession>A0A1I6A008</accession>
<sequence>MYYQDSLEYKSERIYHHKTKEYFNEVLSSYHNGNYRSAVVMLYSVVICDLIYKLQELSDRYSDTTAVSILTKIKEEKEQGPTNPKWEKTLIDEVITRTNLLEPQDKLNLAYLRDNRHLSAHPVLDELDMLVKPNKETVRANIANMLDGLLCKSPLLSNKIISTFLADLVSIDGQLVKQIDLERYLISKYLHKINKPTEQKLFRDLWKFAFKLDDAQTNEHRTIIYKALLVLFNKERTFFVSLIQSEKNYYSDINLDNPQILDIMLNFWSQYPATYIHMDETVKVIIDNKVRENFILFAKSVFLSDSLLEHLGKIKTRLVSASFTIRLRDPETELLFNLSEEQGVTKEFLDLLIISFKESSSFIDGDLNFRDYIIPYGKIFTKEQFKEILTAINENNQLYSRRDARKDNPFLKEMIDMHPFKDEIDYSEYPNFRL</sequence>
<dbReference type="AlphaFoldDB" id="A0A1I6A008"/>
<reference evidence="2" key="1">
    <citation type="submission" date="2016-10" db="EMBL/GenBank/DDBJ databases">
        <authorList>
            <person name="Varghese N."/>
            <person name="Submissions S."/>
        </authorList>
    </citation>
    <scope>NUCLEOTIDE SEQUENCE [LARGE SCALE GENOMIC DNA]</scope>
    <source>
        <strain evidence="2">DSM 11706</strain>
    </source>
</reference>
<protein>
    <submittedName>
        <fullName evidence="1">Uncharacterized protein</fullName>
    </submittedName>
</protein>
<dbReference type="Proteomes" id="UP000198734">
    <property type="component" value="Unassembled WGS sequence"/>
</dbReference>
<dbReference type="RefSeq" id="WP_093537698.1">
    <property type="nucleotide sequence ID" value="NZ_FOXU01000006.1"/>
</dbReference>
<keyword evidence="2" id="KW-1185">Reference proteome</keyword>
<gene>
    <name evidence="1" type="ORF">SAMN05421670_3015</name>
</gene>
<name>A0A1I6A008_9BACI</name>
<dbReference type="EMBL" id="FOXU01000006">
    <property type="protein sequence ID" value="SFQ62012.1"/>
    <property type="molecule type" value="Genomic_DNA"/>
</dbReference>
<organism evidence="1 2">
    <name type="scientific">Psychrobacillus psychrotolerans</name>
    <dbReference type="NCBI Taxonomy" id="126156"/>
    <lineage>
        <taxon>Bacteria</taxon>
        <taxon>Bacillati</taxon>
        <taxon>Bacillota</taxon>
        <taxon>Bacilli</taxon>
        <taxon>Bacillales</taxon>
        <taxon>Bacillaceae</taxon>
        <taxon>Psychrobacillus</taxon>
    </lineage>
</organism>
<evidence type="ECO:0000313" key="1">
    <source>
        <dbReference type="EMBL" id="SFQ62012.1"/>
    </source>
</evidence>